<evidence type="ECO:0000256" key="6">
    <source>
        <dbReference type="ARBA" id="ARBA00012682"/>
    </source>
</evidence>
<evidence type="ECO:0000313" key="16">
    <source>
        <dbReference type="Proteomes" id="UP000749293"/>
    </source>
</evidence>
<comment type="catalytic activity">
    <reaction evidence="10">
        <text>2 superoxide + 2 H(+) = H2O2 + O2</text>
        <dbReference type="Rhea" id="RHEA:20696"/>
        <dbReference type="ChEBI" id="CHEBI:15378"/>
        <dbReference type="ChEBI" id="CHEBI:15379"/>
        <dbReference type="ChEBI" id="CHEBI:16240"/>
        <dbReference type="ChEBI" id="CHEBI:18421"/>
        <dbReference type="EC" id="1.15.1.1"/>
    </reaction>
</comment>
<dbReference type="GO" id="GO:0005737">
    <property type="term" value="C:cytoplasm"/>
    <property type="evidence" value="ECO:0007669"/>
    <property type="project" value="UniProtKB-SubCell"/>
</dbReference>
<organism evidence="15 16">
    <name type="scientific">Geosmithia morbida</name>
    <dbReference type="NCBI Taxonomy" id="1094350"/>
    <lineage>
        <taxon>Eukaryota</taxon>
        <taxon>Fungi</taxon>
        <taxon>Dikarya</taxon>
        <taxon>Ascomycota</taxon>
        <taxon>Pezizomycotina</taxon>
        <taxon>Sordariomycetes</taxon>
        <taxon>Hypocreomycetidae</taxon>
        <taxon>Hypocreales</taxon>
        <taxon>Bionectriaceae</taxon>
        <taxon>Geosmithia</taxon>
    </lineage>
</organism>
<dbReference type="InterPro" id="IPR036423">
    <property type="entry name" value="SOD-like_Cu/Zn_dom_sf"/>
</dbReference>
<dbReference type="AlphaFoldDB" id="A0A9P4YY41"/>
<dbReference type="OrthoDB" id="159229at2759"/>
<protein>
    <recommendedName>
        <fullName evidence="6">superoxide dismutase</fullName>
        <ecNumber evidence="6">1.15.1.1</ecNumber>
    </recommendedName>
</protein>
<reference evidence="15" key="1">
    <citation type="submission" date="2020-03" db="EMBL/GenBank/DDBJ databases">
        <title>Site-based positive gene gene selection in Geosmithia morbida across the United States reveals a broad range of putative effectors and factors for local host and environmental adapation.</title>
        <authorList>
            <person name="Onufrak A."/>
            <person name="Murdoch R.W."/>
            <person name="Gazis R."/>
            <person name="Huff M."/>
            <person name="Staton M."/>
            <person name="Klingeman W."/>
            <person name="Hadziabdic D."/>
        </authorList>
    </citation>
    <scope>NUCLEOTIDE SEQUENCE</scope>
    <source>
        <strain evidence="15">1262</strain>
    </source>
</reference>
<keyword evidence="16" id="KW-1185">Reference proteome</keyword>
<evidence type="ECO:0000256" key="9">
    <source>
        <dbReference type="ARBA" id="ARBA00022862"/>
    </source>
</evidence>
<gene>
    <name evidence="15" type="ORF">GMORB2_5640</name>
</gene>
<evidence type="ECO:0000256" key="4">
    <source>
        <dbReference type="ARBA" id="ARBA00004613"/>
    </source>
</evidence>
<feature type="chain" id="PRO_5040110258" description="superoxide dismutase" evidence="13">
    <location>
        <begin position="22"/>
        <end position="254"/>
    </location>
</feature>
<evidence type="ECO:0000256" key="10">
    <source>
        <dbReference type="ARBA" id="ARBA00049204"/>
    </source>
</evidence>
<sequence>MYTTALLLAAASLSLVRQVAGGSAVATSDNPTDAVYTASTEEAFFADAALPGTLAGSIVAQTPRDGRGVTFDVNFDNLPSEGGPFTYHIHEEAVPEDGNCTETGAHLDPYGAGTDAPCDPEKPQDCEVGDLSGKHGSVDTLPFAATYNDLYLSTDESQPSFLGNVSFVVHYANGTRLACANFSKLAPCSGKTNSASSSSSPSSSPSGTPTADASSAQSSTSEDSDPDSGAAAQMTVVSTAVVAGLAAAVAALVM</sequence>
<dbReference type="InterPro" id="IPR024134">
    <property type="entry name" value="SOD_Cu/Zn_/chaperone"/>
</dbReference>
<evidence type="ECO:0000256" key="1">
    <source>
        <dbReference type="ARBA" id="ARBA00003917"/>
    </source>
</evidence>
<proteinExistence type="inferred from homology"/>
<comment type="caution">
    <text evidence="15">The sequence shown here is derived from an EMBL/GenBank/DDBJ whole genome shotgun (WGS) entry which is preliminary data.</text>
</comment>
<dbReference type="GO" id="GO:0005507">
    <property type="term" value="F:copper ion binding"/>
    <property type="evidence" value="ECO:0007669"/>
    <property type="project" value="InterPro"/>
</dbReference>
<evidence type="ECO:0000256" key="5">
    <source>
        <dbReference type="ARBA" id="ARBA00010457"/>
    </source>
</evidence>
<keyword evidence="12" id="KW-0472">Membrane</keyword>
<evidence type="ECO:0000256" key="7">
    <source>
        <dbReference type="ARBA" id="ARBA00022490"/>
    </source>
</evidence>
<evidence type="ECO:0000256" key="11">
    <source>
        <dbReference type="SAM" id="MobiDB-lite"/>
    </source>
</evidence>
<feature type="signal peptide" evidence="13">
    <location>
        <begin position="1"/>
        <end position="21"/>
    </location>
</feature>
<dbReference type="PANTHER" id="PTHR10003">
    <property type="entry name" value="SUPEROXIDE DISMUTASE CU-ZN -RELATED"/>
    <property type="match status" value="1"/>
</dbReference>
<dbReference type="GeneID" id="55971865"/>
<keyword evidence="8" id="KW-0964">Secreted</keyword>
<dbReference type="InterPro" id="IPR001424">
    <property type="entry name" value="SOD_Cu_Zn_dom"/>
</dbReference>
<keyword evidence="9" id="KW-0049">Antioxidant</keyword>
<keyword evidence="12" id="KW-1133">Transmembrane helix</keyword>
<dbReference type="Proteomes" id="UP000749293">
    <property type="component" value="Unassembled WGS sequence"/>
</dbReference>
<evidence type="ECO:0000259" key="14">
    <source>
        <dbReference type="Pfam" id="PF00080"/>
    </source>
</evidence>
<name>A0A9P4YY41_9HYPO</name>
<comment type="subcellular location">
    <subcellularLocation>
        <location evidence="2">Cell envelope</location>
    </subcellularLocation>
    <subcellularLocation>
        <location evidence="3">Cytoplasm</location>
    </subcellularLocation>
    <subcellularLocation>
        <location evidence="4">Secreted</location>
    </subcellularLocation>
</comment>
<evidence type="ECO:0000313" key="15">
    <source>
        <dbReference type="EMBL" id="KAF4123924.1"/>
    </source>
</evidence>
<evidence type="ECO:0000256" key="8">
    <source>
        <dbReference type="ARBA" id="ARBA00022525"/>
    </source>
</evidence>
<keyword evidence="13" id="KW-0732">Signal</keyword>
<dbReference type="Pfam" id="PF00080">
    <property type="entry name" value="Sod_Cu"/>
    <property type="match status" value="1"/>
</dbReference>
<feature type="domain" description="Superoxide dismutase copper/zinc binding" evidence="14">
    <location>
        <begin position="59"/>
        <end position="171"/>
    </location>
</feature>
<dbReference type="SUPFAM" id="SSF49329">
    <property type="entry name" value="Cu,Zn superoxide dismutase-like"/>
    <property type="match status" value="1"/>
</dbReference>
<feature type="region of interest" description="Disordered" evidence="11">
    <location>
        <begin position="191"/>
        <end position="231"/>
    </location>
</feature>
<comment type="function">
    <text evidence="1">Destroys radicals which are normally produced within the cells and which are toxic to biological systems.</text>
</comment>
<keyword evidence="7" id="KW-0963">Cytoplasm</keyword>
<dbReference type="EC" id="1.15.1.1" evidence="6"/>
<dbReference type="EMBL" id="JAANYQ010000005">
    <property type="protein sequence ID" value="KAF4123924.1"/>
    <property type="molecule type" value="Genomic_DNA"/>
</dbReference>
<dbReference type="GO" id="GO:0004784">
    <property type="term" value="F:superoxide dismutase activity"/>
    <property type="evidence" value="ECO:0007669"/>
    <property type="project" value="UniProtKB-EC"/>
</dbReference>
<evidence type="ECO:0000256" key="12">
    <source>
        <dbReference type="SAM" id="Phobius"/>
    </source>
</evidence>
<dbReference type="FunFam" id="2.60.40.200:FF:000007">
    <property type="entry name" value="Cell surface Cu-only superoxide dismutase 5"/>
    <property type="match status" value="1"/>
</dbReference>
<feature type="transmembrane region" description="Helical" evidence="12">
    <location>
        <begin position="230"/>
        <end position="253"/>
    </location>
</feature>
<keyword evidence="12" id="KW-0812">Transmembrane</keyword>
<feature type="compositionally biased region" description="Low complexity" evidence="11">
    <location>
        <begin position="194"/>
        <end position="221"/>
    </location>
</feature>
<evidence type="ECO:0000256" key="2">
    <source>
        <dbReference type="ARBA" id="ARBA00004196"/>
    </source>
</evidence>
<dbReference type="Gene3D" id="2.60.40.200">
    <property type="entry name" value="Superoxide dismutase, copper/zinc binding domain"/>
    <property type="match status" value="1"/>
</dbReference>
<dbReference type="GO" id="GO:0005576">
    <property type="term" value="C:extracellular region"/>
    <property type="evidence" value="ECO:0007669"/>
    <property type="project" value="UniProtKB-SubCell"/>
</dbReference>
<evidence type="ECO:0000256" key="3">
    <source>
        <dbReference type="ARBA" id="ARBA00004496"/>
    </source>
</evidence>
<dbReference type="RefSeq" id="XP_035322576.1">
    <property type="nucleotide sequence ID" value="XM_035467610.1"/>
</dbReference>
<accession>A0A9P4YY41</accession>
<comment type="similarity">
    <text evidence="5">Belongs to the Cu-Zn superoxide dismutase family.</text>
</comment>
<evidence type="ECO:0000256" key="13">
    <source>
        <dbReference type="SAM" id="SignalP"/>
    </source>
</evidence>